<keyword evidence="2" id="KW-1185">Reference proteome</keyword>
<dbReference type="OrthoDB" id="1903365at2"/>
<proteinExistence type="predicted"/>
<evidence type="ECO:0000313" key="1">
    <source>
        <dbReference type="EMBL" id="OPH47622.1"/>
    </source>
</evidence>
<dbReference type="STRING" id="1469647.BC351_10560"/>
<dbReference type="EMBL" id="MBTG01000056">
    <property type="protein sequence ID" value="OPH47622.1"/>
    <property type="molecule type" value="Genomic_DNA"/>
</dbReference>
<reference evidence="2" key="1">
    <citation type="submission" date="2016-07" db="EMBL/GenBank/DDBJ databases">
        <authorList>
            <person name="Florea S."/>
            <person name="Webb J.S."/>
            <person name="Jaromczyk J."/>
            <person name="Schardl C.L."/>
        </authorList>
    </citation>
    <scope>NUCLEOTIDE SEQUENCE [LARGE SCALE GENOMIC DNA]</scope>
    <source>
        <strain evidence="2">CY1</strain>
    </source>
</reference>
<organism evidence="1 2">
    <name type="scientific">Paenibacillus ferrarius</name>
    <dbReference type="NCBI Taxonomy" id="1469647"/>
    <lineage>
        <taxon>Bacteria</taxon>
        <taxon>Bacillati</taxon>
        <taxon>Bacillota</taxon>
        <taxon>Bacilli</taxon>
        <taxon>Bacillales</taxon>
        <taxon>Paenibacillaceae</taxon>
        <taxon>Paenibacillus</taxon>
    </lineage>
</organism>
<sequence>MAAINSWVIRDVPLATFVEPVTRKPFAYLSDVKTSDLTVSSDTVYAKGGSGNPNIIGFNSNKQAKFNISNAVFDNTAIALQTGNPIIKGAKAIQQREVLTVATNSATLTYTPVSTTGAIVGVFKRNPDGSHGAEITFTASTVATTQYTHSSSKTLGFFAGDFAAGEQVIVYYMTNTDALAQTIVVSTNKFPSAFGLVLDTVAKSPYDGKDYRVQFNIYLCKAEDNWTISMSADGDPSAHTMPIECLKQAGQTDYFTMTVFDGTTLT</sequence>
<protein>
    <submittedName>
        <fullName evidence="1">Uncharacterized protein</fullName>
    </submittedName>
</protein>
<comment type="caution">
    <text evidence="1">The sequence shown here is derived from an EMBL/GenBank/DDBJ whole genome shotgun (WGS) entry which is preliminary data.</text>
</comment>
<dbReference type="RefSeq" id="WP_079420276.1">
    <property type="nucleotide sequence ID" value="NZ_MBTG01000056.1"/>
</dbReference>
<evidence type="ECO:0000313" key="2">
    <source>
        <dbReference type="Proteomes" id="UP000190626"/>
    </source>
</evidence>
<dbReference type="Proteomes" id="UP000190626">
    <property type="component" value="Unassembled WGS sequence"/>
</dbReference>
<gene>
    <name evidence="1" type="ORF">BC351_10560</name>
</gene>
<accession>A0A1V4H9H3</accession>
<name>A0A1V4H9H3_9BACL</name>
<dbReference type="AlphaFoldDB" id="A0A1V4H9H3"/>